<dbReference type="Gene3D" id="3.30.1490.300">
    <property type="match status" value="1"/>
</dbReference>
<dbReference type="KEGG" id="shal:SHALO_1465"/>
<dbReference type="RefSeq" id="WP_069478019.1">
    <property type="nucleotide sequence ID" value="NZ_CP017111.1"/>
</dbReference>
<gene>
    <name evidence="1" type="ORF">SHALO_1465</name>
</gene>
<organism evidence="1 2">
    <name type="scientific">Sulfurospirillum halorespirans DSM 13726</name>
    <dbReference type="NCBI Taxonomy" id="1193502"/>
    <lineage>
        <taxon>Bacteria</taxon>
        <taxon>Pseudomonadati</taxon>
        <taxon>Campylobacterota</taxon>
        <taxon>Epsilonproteobacteria</taxon>
        <taxon>Campylobacterales</taxon>
        <taxon>Sulfurospirillaceae</taxon>
        <taxon>Sulfurospirillum</taxon>
    </lineage>
</organism>
<dbReference type="Proteomes" id="UP000094609">
    <property type="component" value="Chromosome"/>
</dbReference>
<dbReference type="Gene3D" id="3.30.420.40">
    <property type="match status" value="2"/>
</dbReference>
<proteinExistence type="predicted"/>
<dbReference type="PATRIC" id="fig|1193502.14.peg.1484"/>
<evidence type="ECO:0000313" key="1">
    <source>
        <dbReference type="EMBL" id="AOO65240.1"/>
    </source>
</evidence>
<sequence>MAAPEDKRSSSEIVSIDPLSLVSYSYSKNEIKLNKLEKSDKNAFFISYLQARDVISATIDVSRNIPDSDLKDAIEIKVYDELALDSAIEYVISYIETESKDAKNRSFNIFIIDATLIHSKLTPIKEKTRYIDYVTAAPFLIKALYRKNFIEAEGTHCFVYFQKADAFLTIYKGGEYIYSKSLHYSLKEINEKFCELIGERIDEEDFYKLLTNEGLRATNNQYQQSLMQLFGEIFLYISDVLVFTKRSYNIDFIDRIYLGSEIGAFSGIEEYGKSYLGLESFEFNFSIAINSKEWYIDQIHILMMLSAQLYMENQDDNLNFSIYKRPPPLKYRASGKLLGIMAASIILSLAYPAYQFAYHSFLSLKAVKETSEYNEIFQKTSAIRQELAKLKAEKEKVDTLVNNETTKFEFRKKLLSEIYNKKISYPMKALMLLEIFQLSNQNGCKVEAIEFKQKQLNFFVRNQSEKRITEFIQDLTALKKYRITTDKIIQDDKIKLYTSKISIGLNDE</sequence>
<dbReference type="AlphaFoldDB" id="A0A1D7TJY0"/>
<evidence type="ECO:0000313" key="2">
    <source>
        <dbReference type="Proteomes" id="UP000094609"/>
    </source>
</evidence>
<name>A0A1D7TJY0_9BACT</name>
<dbReference type="EMBL" id="CP017111">
    <property type="protein sequence ID" value="AOO65240.1"/>
    <property type="molecule type" value="Genomic_DNA"/>
</dbReference>
<protein>
    <submittedName>
        <fullName evidence="1">Uncharacterized protein</fullName>
    </submittedName>
</protein>
<accession>A0A1D7TJY0</accession>
<reference evidence="2" key="1">
    <citation type="submission" date="2016-08" db="EMBL/GenBank/DDBJ databases">
        <title>Complete genome sequence of the organohalide-respiring Epsilonproteobacterium Sulfurospirillum halorespirans.</title>
        <authorList>
            <person name="Goris T."/>
            <person name="Zimmermann J."/>
            <person name="Schenz B."/>
            <person name="Lemos M."/>
            <person name="Hackermueller J."/>
            <person name="Diekert G."/>
        </authorList>
    </citation>
    <scope>NUCLEOTIDE SEQUENCE [LARGE SCALE GENOMIC DNA]</scope>
    <source>
        <strain>DSM 13726</strain>
        <strain evidence="2">PCE-M2</strain>
    </source>
</reference>
<dbReference type="STRING" id="1193502.SHALO_1465"/>
<keyword evidence="2" id="KW-1185">Reference proteome</keyword>